<proteinExistence type="predicted"/>
<accession>A0ABX0J2L3</accession>
<protein>
    <submittedName>
        <fullName evidence="3">Uncharacterized protein</fullName>
    </submittedName>
</protein>
<comment type="caution">
    <text evidence="3">The sequence shown here is derived from an EMBL/GenBank/DDBJ whole genome shotgun (WGS) entry which is preliminary data.</text>
</comment>
<gene>
    <name evidence="3" type="ORF">G9U52_12195</name>
</gene>
<keyword evidence="2" id="KW-1133">Transmembrane helix</keyword>
<dbReference type="RefSeq" id="WP_166149830.1">
    <property type="nucleotide sequence ID" value="NZ_JAAOIW010000004.1"/>
</dbReference>
<reference evidence="3" key="1">
    <citation type="submission" date="2020-03" db="EMBL/GenBank/DDBJ databases">
        <title>Draft sequencing of Paenibacilllus sp. S3N08.</title>
        <authorList>
            <person name="Kim D.-U."/>
        </authorList>
    </citation>
    <scope>NUCLEOTIDE SEQUENCE</scope>
    <source>
        <strain evidence="3">S3N08</strain>
    </source>
</reference>
<evidence type="ECO:0000313" key="3">
    <source>
        <dbReference type="EMBL" id="NHN30592.1"/>
    </source>
</evidence>
<keyword evidence="4" id="KW-1185">Reference proteome</keyword>
<evidence type="ECO:0000256" key="1">
    <source>
        <dbReference type="SAM" id="MobiDB-lite"/>
    </source>
</evidence>
<organism evidence="3 4">
    <name type="scientific">Paenibacillus agricola</name>
    <dbReference type="NCBI Taxonomy" id="2716264"/>
    <lineage>
        <taxon>Bacteria</taxon>
        <taxon>Bacillati</taxon>
        <taxon>Bacillota</taxon>
        <taxon>Bacilli</taxon>
        <taxon>Bacillales</taxon>
        <taxon>Paenibacillaceae</taxon>
        <taxon>Paenibacillus</taxon>
    </lineage>
</organism>
<name>A0ABX0J2L3_9BACL</name>
<feature type="transmembrane region" description="Helical" evidence="2">
    <location>
        <begin position="16"/>
        <end position="38"/>
    </location>
</feature>
<evidence type="ECO:0000256" key="2">
    <source>
        <dbReference type="SAM" id="Phobius"/>
    </source>
</evidence>
<feature type="region of interest" description="Disordered" evidence="1">
    <location>
        <begin position="402"/>
        <end position="489"/>
    </location>
</feature>
<dbReference type="Proteomes" id="UP001165962">
    <property type="component" value="Unassembled WGS sequence"/>
</dbReference>
<keyword evidence="2" id="KW-0472">Membrane</keyword>
<sequence>MMERLRDGNLKQSARIAIIATLILAMILSAWTHFIAFAGKEGVFVSNSVYFTLEDVAVSKGSDTQAMRFSIQLNNDSDSVVDFNHYGIKATTTAGGNYSAQMSKAADALVAPHTATKYYYTATIPAMVTTDQLQVTVFARNGGSLQDVGSLSVANAQALGEQAGQLLVNLADVDTSLTASSYVTVQALKAIMVPQEGKWTILVDASVTPTGSESITLPSGLKYLLHDGPGSTLLFTSNAIDGNTINAGQTKHVLLTATVDTFPNVNTMSLELANDSVGILSLGKLSLASLFHIAKVGDKIPYIVQGREGLTLEVQKAEEQLVSNKKGALITAVLHNDSKSTMQAPSLIGTIISTEAALSIATDNITTPDAYIAAGESGIYRFALQLPEGIAPDKLQFMVSDNQKTSASTSSDSSTTTTNETAAATTAASTAATTATSKAAGASGVSGTTTTGTGASNSASGSTSSGTATTTPAASTGSSSSNSSSSGSSASAASITSTIPIALVSLQDGITAAASLNNIMPYTLGQAFLFNSGSDLIDPNLEVSVVELNGHTNADNGYQTVIAKFKFLNKSKETLALPAFDTSLTDTSGTSFPGTRQTTTLTQLIPDSAYVYSYSYMLPPAVNGDFKLSILDASNSSKLKLPIAEYKVTVSQTGADDPKAISKVLAFYPYTIKIENWELSSVFSSNAYTYKLKLGLDIQKVAEVIVDNDFAKLEFEIVDGRERVLGTSEQLLQGTGKLINGSQTISFTDIKSEQLDYPLTLRIYESITTSTGIAKRLIATFEQ</sequence>
<feature type="compositionally biased region" description="Low complexity" evidence="1">
    <location>
        <begin position="405"/>
        <end position="489"/>
    </location>
</feature>
<dbReference type="EMBL" id="JAAOIW010000004">
    <property type="protein sequence ID" value="NHN30592.1"/>
    <property type="molecule type" value="Genomic_DNA"/>
</dbReference>
<evidence type="ECO:0000313" key="4">
    <source>
        <dbReference type="Proteomes" id="UP001165962"/>
    </source>
</evidence>
<keyword evidence="2" id="KW-0812">Transmembrane</keyword>